<comment type="caution">
    <text evidence="1">The sequence shown here is derived from an EMBL/GenBank/DDBJ whole genome shotgun (WGS) entry which is preliminary data.</text>
</comment>
<dbReference type="AlphaFoldDB" id="D3ATY1"/>
<evidence type="ECO:0000313" key="1">
    <source>
        <dbReference type="EMBL" id="EFC94727.1"/>
    </source>
</evidence>
<evidence type="ECO:0000313" key="2">
    <source>
        <dbReference type="Proteomes" id="UP000004968"/>
    </source>
</evidence>
<feature type="non-terminal residue" evidence="1">
    <location>
        <position position="54"/>
    </location>
</feature>
<proteinExistence type="predicted"/>
<organism evidence="1 2">
    <name type="scientific">Hungatella hathewayi DSM 13479</name>
    <dbReference type="NCBI Taxonomy" id="566550"/>
    <lineage>
        <taxon>Bacteria</taxon>
        <taxon>Bacillati</taxon>
        <taxon>Bacillota</taxon>
        <taxon>Clostridia</taxon>
        <taxon>Lachnospirales</taxon>
        <taxon>Lachnospiraceae</taxon>
        <taxon>Hungatella</taxon>
    </lineage>
</organism>
<dbReference type="Proteomes" id="UP000004968">
    <property type="component" value="Unassembled WGS sequence"/>
</dbReference>
<sequence length="54" mass="6766">MEKNNHKWSFRTTQREFQILIISCKIIKEVFYIRKDLFYMNDNRSKNQPRVRNS</sequence>
<name>D3ATY1_9FIRM</name>
<accession>D3ATY1</accession>
<dbReference type="EMBL" id="ACIO01000958">
    <property type="protein sequence ID" value="EFC94727.1"/>
    <property type="molecule type" value="Genomic_DNA"/>
</dbReference>
<gene>
    <name evidence="1" type="ORF">CLOSTHATH_07092</name>
</gene>
<reference evidence="1 2" key="1">
    <citation type="submission" date="2010-01" db="EMBL/GenBank/DDBJ databases">
        <authorList>
            <person name="Weinstock G."/>
            <person name="Sodergren E."/>
            <person name="Clifton S."/>
            <person name="Fulton L."/>
            <person name="Fulton B."/>
            <person name="Courtney L."/>
            <person name="Fronick C."/>
            <person name="Harrison M."/>
            <person name="Strong C."/>
            <person name="Farmer C."/>
            <person name="Delahaunty K."/>
            <person name="Markovic C."/>
            <person name="Hall O."/>
            <person name="Minx P."/>
            <person name="Tomlinson C."/>
            <person name="Mitreva M."/>
            <person name="Nelson J."/>
            <person name="Hou S."/>
            <person name="Wollam A."/>
            <person name="Pepin K.H."/>
            <person name="Johnson M."/>
            <person name="Bhonagiri V."/>
            <person name="Nash W.E."/>
            <person name="Warren W."/>
            <person name="Chinwalla A."/>
            <person name="Mardis E.R."/>
            <person name="Wilson R.K."/>
        </authorList>
    </citation>
    <scope>NUCLEOTIDE SEQUENCE [LARGE SCALE GENOMIC DNA]</scope>
    <source>
        <strain evidence="1 2">DSM 13479</strain>
    </source>
</reference>
<dbReference type="HOGENOM" id="CLU_3054934_0_0_9"/>
<protein>
    <submittedName>
        <fullName evidence="1">Uncharacterized protein</fullName>
    </submittedName>
</protein>